<dbReference type="AlphaFoldDB" id="A0AAW8Q4I6"/>
<evidence type="ECO:0000313" key="1">
    <source>
        <dbReference type="EMBL" id="MDS1822574.1"/>
    </source>
</evidence>
<evidence type="ECO:0000313" key="2">
    <source>
        <dbReference type="Proteomes" id="UP001253193"/>
    </source>
</evidence>
<gene>
    <name evidence="1" type="ORF">QX249_18215</name>
</gene>
<dbReference type="RefSeq" id="WP_159404202.1">
    <property type="nucleotide sequence ID" value="NZ_CP034285.1"/>
</dbReference>
<name>A0AAW8Q4I6_VIBPH</name>
<sequence length="368" mass="42731">MLNKNIIIGHLDHIFLNLYIDILINYCKCKETDLCIVSLDEDNYTKSLHLGVPVVHYKSIDASDLDVSKSITAISLNKNNAFYLEEVIRKTNSKNKIFIHLTDDEVDRWVKTKDIFGKLKPTKDNHVDKHVLYVINNIKNVIAPECYFKDKLKYLFDNRSFNFIDGRDAFKSLPSKLWEELSNLYDGNSSHTKPENRILLGGKKEVFSLSDVISIINFLIFKSKIDNLKLMVFTDSRRKRYRLWLDFYLSCLRRVKRCKVDISYPTPTNSIAYNAMILSCSHFVLQNRGSLSTARSYISMGVGRVYVMKDSPNDIELTIAEGVDVGRYVDYRELAIKIADNRIDVKKNKEIINSRFKLKYKNLSSIYN</sequence>
<proteinExistence type="predicted"/>
<reference evidence="1" key="1">
    <citation type="submission" date="2023-06" db="EMBL/GenBank/DDBJ databases">
        <title>Genomic Diversity of Vibrio spp. and Metagenomic Analysis of Pathogens in Florida Gulf Coastal Waters Following Hurricane Ian.</title>
        <authorList>
            <person name="Brumfield K.D."/>
        </authorList>
    </citation>
    <scope>NUCLEOTIDE SEQUENCE</scope>
    <source>
        <strain evidence="1">WBS2B-138</strain>
    </source>
</reference>
<protein>
    <submittedName>
        <fullName evidence="1">Uncharacterized protein</fullName>
    </submittedName>
</protein>
<comment type="caution">
    <text evidence="1">The sequence shown here is derived from an EMBL/GenBank/DDBJ whole genome shotgun (WGS) entry which is preliminary data.</text>
</comment>
<organism evidence="1 2">
    <name type="scientific">Vibrio parahaemolyticus</name>
    <dbReference type="NCBI Taxonomy" id="670"/>
    <lineage>
        <taxon>Bacteria</taxon>
        <taxon>Pseudomonadati</taxon>
        <taxon>Pseudomonadota</taxon>
        <taxon>Gammaproteobacteria</taxon>
        <taxon>Vibrionales</taxon>
        <taxon>Vibrionaceae</taxon>
        <taxon>Vibrio</taxon>
    </lineage>
</organism>
<accession>A0AAW8Q4I6</accession>
<dbReference type="EMBL" id="JAUHGG010000006">
    <property type="protein sequence ID" value="MDS1822574.1"/>
    <property type="molecule type" value="Genomic_DNA"/>
</dbReference>
<dbReference type="Proteomes" id="UP001253193">
    <property type="component" value="Unassembled WGS sequence"/>
</dbReference>